<reference evidence="1" key="1">
    <citation type="submission" date="2021-01" db="EMBL/GenBank/DDBJ databases">
        <authorList>
            <consortium name="Genoscope - CEA"/>
            <person name="William W."/>
        </authorList>
    </citation>
    <scope>NUCLEOTIDE SEQUENCE</scope>
</reference>
<dbReference type="Proteomes" id="UP000689195">
    <property type="component" value="Unassembled WGS sequence"/>
</dbReference>
<name>A0A8S1YL05_9CILI</name>
<dbReference type="AlphaFoldDB" id="A0A8S1YL05"/>
<organism evidence="1 2">
    <name type="scientific">Paramecium pentaurelia</name>
    <dbReference type="NCBI Taxonomy" id="43138"/>
    <lineage>
        <taxon>Eukaryota</taxon>
        <taxon>Sar</taxon>
        <taxon>Alveolata</taxon>
        <taxon>Ciliophora</taxon>
        <taxon>Intramacronucleata</taxon>
        <taxon>Oligohymenophorea</taxon>
        <taxon>Peniculida</taxon>
        <taxon>Parameciidae</taxon>
        <taxon>Paramecium</taxon>
    </lineage>
</organism>
<gene>
    <name evidence="1" type="ORF">PPENT_87.1.T1740029</name>
</gene>
<accession>A0A8S1YL05</accession>
<evidence type="ECO:0000313" key="1">
    <source>
        <dbReference type="EMBL" id="CAD8213137.1"/>
    </source>
</evidence>
<comment type="caution">
    <text evidence="1">The sequence shown here is derived from an EMBL/GenBank/DDBJ whole genome shotgun (WGS) entry which is preliminary data.</text>
</comment>
<evidence type="ECO:0000313" key="2">
    <source>
        <dbReference type="Proteomes" id="UP000689195"/>
    </source>
</evidence>
<protein>
    <submittedName>
        <fullName evidence="1">Uncharacterized protein</fullName>
    </submittedName>
</protein>
<sequence length="53" mass="6476">MNSQTKLNAFHSLRGTFAKNLDYSFEYPRMVHDRLIYLHQLRNFHEFNLSKVF</sequence>
<dbReference type="EMBL" id="CAJJDO010000174">
    <property type="protein sequence ID" value="CAD8213137.1"/>
    <property type="molecule type" value="Genomic_DNA"/>
</dbReference>
<proteinExistence type="predicted"/>
<keyword evidence="2" id="KW-1185">Reference proteome</keyword>